<reference evidence="2" key="1">
    <citation type="submission" date="2023-03" db="EMBL/GenBank/DDBJ databases">
        <title>Massive genome expansion in bonnet fungi (Mycena s.s.) driven by repeated elements and novel gene families across ecological guilds.</title>
        <authorList>
            <consortium name="Lawrence Berkeley National Laboratory"/>
            <person name="Harder C.B."/>
            <person name="Miyauchi S."/>
            <person name="Viragh M."/>
            <person name="Kuo A."/>
            <person name="Thoen E."/>
            <person name="Andreopoulos B."/>
            <person name="Lu D."/>
            <person name="Skrede I."/>
            <person name="Drula E."/>
            <person name="Henrissat B."/>
            <person name="Morin E."/>
            <person name="Kohler A."/>
            <person name="Barry K."/>
            <person name="LaButti K."/>
            <person name="Morin E."/>
            <person name="Salamov A."/>
            <person name="Lipzen A."/>
            <person name="Mereny Z."/>
            <person name="Hegedus B."/>
            <person name="Baldrian P."/>
            <person name="Stursova M."/>
            <person name="Weitz H."/>
            <person name="Taylor A."/>
            <person name="Grigoriev I.V."/>
            <person name="Nagy L.G."/>
            <person name="Martin F."/>
            <person name="Kauserud H."/>
        </authorList>
    </citation>
    <scope>NUCLEOTIDE SEQUENCE</scope>
    <source>
        <strain evidence="2">CBHHK188m</strain>
    </source>
</reference>
<dbReference type="Proteomes" id="UP001215280">
    <property type="component" value="Unassembled WGS sequence"/>
</dbReference>
<gene>
    <name evidence="2" type="ORF">DFH07DRAFT_939658</name>
</gene>
<sequence>MYVICARGRSTFGVLDPDRRGNRAAGACDIRGRDEGGGCVVFVGGKGERPSQPIGTSWAAKRQRRRADRRRDAWARPIPYTRATTGPMKETRSHPSVSNNEKGTVEGQARKLTLPELAPRERAKGNSSQLVDR</sequence>
<keyword evidence="3" id="KW-1185">Reference proteome</keyword>
<evidence type="ECO:0000256" key="1">
    <source>
        <dbReference type="SAM" id="MobiDB-lite"/>
    </source>
</evidence>
<name>A0AAD7NH46_9AGAR</name>
<accession>A0AAD7NH46</accession>
<dbReference type="AlphaFoldDB" id="A0AAD7NH46"/>
<proteinExistence type="predicted"/>
<comment type="caution">
    <text evidence="2">The sequence shown here is derived from an EMBL/GenBank/DDBJ whole genome shotgun (WGS) entry which is preliminary data.</text>
</comment>
<evidence type="ECO:0000313" key="2">
    <source>
        <dbReference type="EMBL" id="KAJ7762032.1"/>
    </source>
</evidence>
<protein>
    <submittedName>
        <fullName evidence="2">Uncharacterized protein</fullName>
    </submittedName>
</protein>
<feature type="region of interest" description="Disordered" evidence="1">
    <location>
        <begin position="43"/>
        <end position="133"/>
    </location>
</feature>
<dbReference type="EMBL" id="JARJLG010000044">
    <property type="protein sequence ID" value="KAJ7762032.1"/>
    <property type="molecule type" value="Genomic_DNA"/>
</dbReference>
<organism evidence="2 3">
    <name type="scientific">Mycena maculata</name>
    <dbReference type="NCBI Taxonomy" id="230809"/>
    <lineage>
        <taxon>Eukaryota</taxon>
        <taxon>Fungi</taxon>
        <taxon>Dikarya</taxon>
        <taxon>Basidiomycota</taxon>
        <taxon>Agaricomycotina</taxon>
        <taxon>Agaricomycetes</taxon>
        <taxon>Agaricomycetidae</taxon>
        <taxon>Agaricales</taxon>
        <taxon>Marasmiineae</taxon>
        <taxon>Mycenaceae</taxon>
        <taxon>Mycena</taxon>
    </lineage>
</organism>
<evidence type="ECO:0000313" key="3">
    <source>
        <dbReference type="Proteomes" id="UP001215280"/>
    </source>
</evidence>